<name>A0A1H4FGU6_9GAMM</name>
<dbReference type="EMBL" id="FNRJ01000011">
    <property type="protein sequence ID" value="SEA96579.1"/>
    <property type="molecule type" value="Genomic_DNA"/>
</dbReference>
<dbReference type="RefSeq" id="WP_091827081.1">
    <property type="nucleotide sequence ID" value="NZ_FNRJ01000011.1"/>
</dbReference>
<dbReference type="STRING" id="1122198.SAMN02745729_11147"/>
<accession>A0A1H4FGU6</accession>
<dbReference type="InterPro" id="IPR006694">
    <property type="entry name" value="Fatty_acid_hydroxylase"/>
</dbReference>
<feature type="transmembrane region" description="Helical" evidence="5">
    <location>
        <begin position="80"/>
        <end position="100"/>
    </location>
</feature>
<dbReference type="AlphaFoldDB" id="A0A1H4FGU6"/>
<feature type="transmembrane region" description="Helical" evidence="5">
    <location>
        <begin position="43"/>
        <end position="68"/>
    </location>
</feature>
<keyword evidence="2 5" id="KW-0812">Transmembrane</keyword>
<keyword evidence="4 5" id="KW-0472">Membrane</keyword>
<evidence type="ECO:0000256" key="1">
    <source>
        <dbReference type="ARBA" id="ARBA00004370"/>
    </source>
</evidence>
<evidence type="ECO:0000256" key="3">
    <source>
        <dbReference type="ARBA" id="ARBA00022989"/>
    </source>
</evidence>
<sequence>MTFEVWLRLSAFLLVLLLCALFERRMPRRSWRFPKRSRWLTNLTLTLLNTVLARLTLGAFAITAAIWASDQDIGLFNQVAAPQWLILLTGVVVLDAAVWLQHRVTHWVPLLWRLHRVHHTDPELDVTTALRFHPVEIGLSLLWKALVVILLGLTPAAVILFELLLSISAIFTHANLRLPAGLDRRLRWLICTPDMHRIHHSVYQPETDSNYGFFLSIWDRAFGSYRHKPADGVEQMRLGLLEFTEPRELTLGHLLLQPWKNIKRINDNGPFEKPNRPVS</sequence>
<dbReference type="GO" id="GO:0016020">
    <property type="term" value="C:membrane"/>
    <property type="evidence" value="ECO:0007669"/>
    <property type="project" value="UniProtKB-SubCell"/>
</dbReference>
<keyword evidence="8" id="KW-1185">Reference proteome</keyword>
<evidence type="ECO:0000313" key="7">
    <source>
        <dbReference type="EMBL" id="SEA96579.1"/>
    </source>
</evidence>
<evidence type="ECO:0000256" key="4">
    <source>
        <dbReference type="ARBA" id="ARBA00023136"/>
    </source>
</evidence>
<reference evidence="8" key="1">
    <citation type="submission" date="2016-10" db="EMBL/GenBank/DDBJ databases">
        <authorList>
            <person name="Varghese N."/>
            <person name="Submissions S."/>
        </authorList>
    </citation>
    <scope>NUCLEOTIDE SEQUENCE [LARGE SCALE GENOMIC DNA]</scope>
    <source>
        <strain evidence="8">DSM 11526</strain>
    </source>
</reference>
<organism evidence="7 8">
    <name type="scientific">Marinobacterium iners DSM 11526</name>
    <dbReference type="NCBI Taxonomy" id="1122198"/>
    <lineage>
        <taxon>Bacteria</taxon>
        <taxon>Pseudomonadati</taxon>
        <taxon>Pseudomonadota</taxon>
        <taxon>Gammaproteobacteria</taxon>
        <taxon>Oceanospirillales</taxon>
        <taxon>Oceanospirillaceae</taxon>
        <taxon>Marinobacterium</taxon>
    </lineage>
</organism>
<feature type="domain" description="Fatty acid hydroxylase" evidence="6">
    <location>
        <begin position="88"/>
        <end position="224"/>
    </location>
</feature>
<evidence type="ECO:0000256" key="2">
    <source>
        <dbReference type="ARBA" id="ARBA00022692"/>
    </source>
</evidence>
<dbReference type="OrthoDB" id="9770329at2"/>
<keyword evidence="3 5" id="KW-1133">Transmembrane helix</keyword>
<dbReference type="Proteomes" id="UP000242469">
    <property type="component" value="Unassembled WGS sequence"/>
</dbReference>
<dbReference type="GO" id="GO:0016491">
    <property type="term" value="F:oxidoreductase activity"/>
    <property type="evidence" value="ECO:0007669"/>
    <property type="project" value="InterPro"/>
</dbReference>
<dbReference type="Pfam" id="PF04116">
    <property type="entry name" value="FA_hydroxylase"/>
    <property type="match status" value="1"/>
</dbReference>
<evidence type="ECO:0000313" key="8">
    <source>
        <dbReference type="Proteomes" id="UP000242469"/>
    </source>
</evidence>
<feature type="transmembrane region" description="Helical" evidence="5">
    <location>
        <begin position="141"/>
        <end position="165"/>
    </location>
</feature>
<evidence type="ECO:0000259" key="6">
    <source>
        <dbReference type="Pfam" id="PF04116"/>
    </source>
</evidence>
<dbReference type="GO" id="GO:0008610">
    <property type="term" value="P:lipid biosynthetic process"/>
    <property type="evidence" value="ECO:0007669"/>
    <property type="project" value="InterPro"/>
</dbReference>
<evidence type="ECO:0000256" key="5">
    <source>
        <dbReference type="SAM" id="Phobius"/>
    </source>
</evidence>
<feature type="transmembrane region" description="Helical" evidence="5">
    <location>
        <begin position="6"/>
        <end position="22"/>
    </location>
</feature>
<proteinExistence type="predicted"/>
<comment type="subcellular location">
    <subcellularLocation>
        <location evidence="1">Membrane</location>
    </subcellularLocation>
</comment>
<dbReference type="GO" id="GO:0005506">
    <property type="term" value="F:iron ion binding"/>
    <property type="evidence" value="ECO:0007669"/>
    <property type="project" value="InterPro"/>
</dbReference>
<gene>
    <name evidence="7" type="ORF">SAMN02745729_11147</name>
</gene>
<dbReference type="InterPro" id="IPR050307">
    <property type="entry name" value="Sterol_Desaturase_Related"/>
</dbReference>
<protein>
    <submittedName>
        <fullName evidence="7">Sterol desaturase/sphingolipid hydroxylase, fatty acid hydroxylase superfamily</fullName>
    </submittedName>
</protein>
<dbReference type="PANTHER" id="PTHR11863">
    <property type="entry name" value="STEROL DESATURASE"/>
    <property type="match status" value="1"/>
</dbReference>